<evidence type="ECO:0000313" key="7">
    <source>
        <dbReference type="Proteomes" id="UP001242480"/>
    </source>
</evidence>
<dbReference type="InterPro" id="IPR036291">
    <property type="entry name" value="NAD(P)-bd_dom_sf"/>
</dbReference>
<dbReference type="PANTHER" id="PTHR10996">
    <property type="entry name" value="2-HYDROXYACID DEHYDROGENASE-RELATED"/>
    <property type="match status" value="1"/>
</dbReference>
<comment type="caution">
    <text evidence="6">The sequence shown here is derived from an EMBL/GenBank/DDBJ whole genome shotgun (WGS) entry which is preliminary data.</text>
</comment>
<evidence type="ECO:0000256" key="3">
    <source>
        <dbReference type="RuleBase" id="RU003719"/>
    </source>
</evidence>
<evidence type="ECO:0000256" key="1">
    <source>
        <dbReference type="ARBA" id="ARBA00023002"/>
    </source>
</evidence>
<keyword evidence="1 3" id="KW-0560">Oxidoreductase</keyword>
<feature type="domain" description="D-isomer specific 2-hydroxyacid dehydrogenase catalytic" evidence="4">
    <location>
        <begin position="29"/>
        <end position="310"/>
    </location>
</feature>
<gene>
    <name evidence="6" type="ORF">QO011_000848</name>
</gene>
<dbReference type="EMBL" id="JAUSVX010000001">
    <property type="protein sequence ID" value="MDQ0467853.1"/>
    <property type="molecule type" value="Genomic_DNA"/>
</dbReference>
<name>A0ABU0J0S7_9HYPH</name>
<evidence type="ECO:0000256" key="2">
    <source>
        <dbReference type="ARBA" id="ARBA00023027"/>
    </source>
</evidence>
<accession>A0ABU0J0S7</accession>
<evidence type="ECO:0000313" key="6">
    <source>
        <dbReference type="EMBL" id="MDQ0467853.1"/>
    </source>
</evidence>
<feature type="domain" description="D-isomer specific 2-hydroxyacid dehydrogenase NAD-binding" evidence="5">
    <location>
        <begin position="108"/>
        <end position="279"/>
    </location>
</feature>
<protein>
    <submittedName>
        <fullName evidence="6">Lactate dehydrogenase-like 2-hydroxyacid dehydrogenase</fullName>
    </submittedName>
</protein>
<dbReference type="RefSeq" id="WP_307268106.1">
    <property type="nucleotide sequence ID" value="NZ_JAUSVX010000001.1"/>
</dbReference>
<dbReference type="SUPFAM" id="SSF52283">
    <property type="entry name" value="Formate/glycerate dehydrogenase catalytic domain-like"/>
    <property type="match status" value="1"/>
</dbReference>
<evidence type="ECO:0000259" key="4">
    <source>
        <dbReference type="Pfam" id="PF00389"/>
    </source>
</evidence>
<comment type="similarity">
    <text evidence="3">Belongs to the D-isomer specific 2-hydroxyacid dehydrogenase family.</text>
</comment>
<dbReference type="Pfam" id="PF00389">
    <property type="entry name" value="2-Hacid_dh"/>
    <property type="match status" value="1"/>
</dbReference>
<dbReference type="InterPro" id="IPR006140">
    <property type="entry name" value="D-isomer_DH_NAD-bd"/>
</dbReference>
<dbReference type="InterPro" id="IPR006139">
    <property type="entry name" value="D-isomer_2_OHA_DH_cat_dom"/>
</dbReference>
<keyword evidence="7" id="KW-1185">Reference proteome</keyword>
<sequence length="311" mass="32518">MRPEVLQLCPLTPALEAGLADRFTVHRGFDDAQRRAALDEAGERIRAVATAGNVGIPAEVAAALPGLEIVAINGVGYDKVDLAEARRRGVRVTNTPDVLTDDVADLAVGLLIALKRQLVLGDRHVREGRWPAGDLGLGRKVAGRRCGILGLGRIGLGIARRLEAFGAIIAYCNRSPRDVPYAYHATPLALAGDCEVLVVAAAASAETRHIIDAAVLAALGPDGVLVNVARGSLVDEAALIAALRDGRLGGAALDVFENEPHVPEALMAFPNVVLTPHMASATRETRQAMADLVLANLDAHFAGAPLPTPVV</sequence>
<dbReference type="SUPFAM" id="SSF51735">
    <property type="entry name" value="NAD(P)-binding Rossmann-fold domains"/>
    <property type="match status" value="1"/>
</dbReference>
<dbReference type="PANTHER" id="PTHR10996:SF178">
    <property type="entry name" value="2-HYDROXYACID DEHYDROGENASE YGL185C-RELATED"/>
    <property type="match status" value="1"/>
</dbReference>
<dbReference type="Proteomes" id="UP001242480">
    <property type="component" value="Unassembled WGS sequence"/>
</dbReference>
<reference evidence="6 7" key="1">
    <citation type="submission" date="2023-07" db="EMBL/GenBank/DDBJ databases">
        <title>Genomic Encyclopedia of Type Strains, Phase IV (KMG-IV): sequencing the most valuable type-strain genomes for metagenomic binning, comparative biology and taxonomic classification.</title>
        <authorList>
            <person name="Goeker M."/>
        </authorList>
    </citation>
    <scope>NUCLEOTIDE SEQUENCE [LARGE SCALE GENOMIC DNA]</scope>
    <source>
        <strain evidence="6 7">DSM 19619</strain>
    </source>
</reference>
<evidence type="ECO:0000259" key="5">
    <source>
        <dbReference type="Pfam" id="PF02826"/>
    </source>
</evidence>
<dbReference type="Gene3D" id="3.40.50.720">
    <property type="entry name" value="NAD(P)-binding Rossmann-like Domain"/>
    <property type="match status" value="2"/>
</dbReference>
<dbReference type="CDD" id="cd12156">
    <property type="entry name" value="HPPR"/>
    <property type="match status" value="1"/>
</dbReference>
<proteinExistence type="inferred from homology"/>
<keyword evidence="2" id="KW-0520">NAD</keyword>
<dbReference type="InterPro" id="IPR050223">
    <property type="entry name" value="D-isomer_2-hydroxyacid_DH"/>
</dbReference>
<dbReference type="Pfam" id="PF02826">
    <property type="entry name" value="2-Hacid_dh_C"/>
    <property type="match status" value="1"/>
</dbReference>
<organism evidence="6 7">
    <name type="scientific">Labrys wisconsinensis</name>
    <dbReference type="NCBI Taxonomy" id="425677"/>
    <lineage>
        <taxon>Bacteria</taxon>
        <taxon>Pseudomonadati</taxon>
        <taxon>Pseudomonadota</taxon>
        <taxon>Alphaproteobacteria</taxon>
        <taxon>Hyphomicrobiales</taxon>
        <taxon>Xanthobacteraceae</taxon>
        <taxon>Labrys</taxon>
    </lineage>
</organism>